<organism evidence="4 5">
    <name type="scientific">Nelumbo nucifera</name>
    <name type="common">Sacred lotus</name>
    <dbReference type="NCBI Taxonomy" id="4432"/>
    <lineage>
        <taxon>Eukaryota</taxon>
        <taxon>Viridiplantae</taxon>
        <taxon>Streptophyta</taxon>
        <taxon>Embryophyta</taxon>
        <taxon>Tracheophyta</taxon>
        <taxon>Spermatophyta</taxon>
        <taxon>Magnoliopsida</taxon>
        <taxon>Proteales</taxon>
        <taxon>Nelumbonaceae</taxon>
        <taxon>Nelumbo</taxon>
    </lineage>
</organism>
<dbReference type="GO" id="GO:0006355">
    <property type="term" value="P:regulation of DNA-templated transcription"/>
    <property type="evidence" value="ECO:0007669"/>
    <property type="project" value="InterPro"/>
</dbReference>
<evidence type="ECO:0000259" key="3">
    <source>
        <dbReference type="Pfam" id="PF04504"/>
    </source>
</evidence>
<dbReference type="PANTHER" id="PTHR31662">
    <property type="entry name" value="BNAANNG10740D PROTEIN-RELATED"/>
    <property type="match status" value="1"/>
</dbReference>
<evidence type="ECO:0000313" key="4">
    <source>
        <dbReference type="Proteomes" id="UP000189703"/>
    </source>
</evidence>
<dbReference type="InterPro" id="IPR007592">
    <property type="entry name" value="GEBP"/>
</dbReference>
<comment type="similarity">
    <text evidence="1">Belongs to the GeBP family.</text>
</comment>
<evidence type="ECO:0000256" key="1">
    <source>
        <dbReference type="ARBA" id="ARBA00010820"/>
    </source>
</evidence>
<feature type="region of interest" description="Disordered" evidence="2">
    <location>
        <begin position="127"/>
        <end position="263"/>
    </location>
</feature>
<dbReference type="Proteomes" id="UP000189703">
    <property type="component" value="Unplaced"/>
</dbReference>
<dbReference type="KEGG" id="nnu:104604638"/>
<feature type="compositionally biased region" description="Basic and acidic residues" evidence="2">
    <location>
        <begin position="1"/>
        <end position="11"/>
    </location>
</feature>
<name>A0A1U8AVV4_NELNU</name>
<dbReference type="PANTHER" id="PTHR31662:SF1">
    <property type="entry name" value="OS01G0249900 PROTEIN"/>
    <property type="match status" value="1"/>
</dbReference>
<dbReference type="OrthoDB" id="661680at2759"/>
<accession>A0A1U8AVV4</accession>
<dbReference type="AlphaFoldDB" id="A0A1U8AVV4"/>
<dbReference type="InterPro" id="IPR053932">
    <property type="entry name" value="GeBP-like_DBD"/>
</dbReference>
<keyword evidence="4" id="KW-1185">Reference proteome</keyword>
<reference evidence="5" key="1">
    <citation type="submission" date="2025-08" db="UniProtKB">
        <authorList>
            <consortium name="RefSeq"/>
        </authorList>
    </citation>
    <scope>IDENTIFICATION</scope>
</reference>
<sequence>MANYDTRRATDALKPSSKRKKDSSGKDSGDKRHKTHDKSPEKPTSDAKKSPFTRLFSEEDEIHILTDFHDITKAVKTSETTAASAAKLFDRIKNSLSNEVSQIQLLAKLRKLLTSGTFSSCRKIWDEEPAKEKTHSDGSVEKESPNVVTLWARSKTLNRKKEKPISGNQEESQKPRNHTWPTENGETDVDDESLENGETDVDDESTENGETGMDDESTENGETSADDGPIENGDTDVNDEFTKNGENNSADDRPAENGEATSSVNMQTVVRPAENGETVSSVNLEKLTYLMPRYLDESLLRHFNEKWRLQQIAETEVRAKRFKLIHVHIRLILMAILSSPPEA</sequence>
<feature type="compositionally biased region" description="Basic and acidic residues" evidence="2">
    <location>
        <begin position="37"/>
        <end position="49"/>
    </location>
</feature>
<feature type="compositionally biased region" description="Acidic residues" evidence="2">
    <location>
        <begin position="185"/>
        <end position="239"/>
    </location>
</feature>
<evidence type="ECO:0000313" key="5">
    <source>
        <dbReference type="RefSeq" id="XP_010267375.1"/>
    </source>
</evidence>
<protein>
    <submittedName>
        <fullName evidence="5">Uncharacterized protein LOC104604638</fullName>
    </submittedName>
</protein>
<feature type="domain" description="Glabrous enhancer-binding protein-like DBD" evidence="3">
    <location>
        <begin position="52"/>
        <end position="112"/>
    </location>
</feature>
<dbReference type="GO" id="GO:0005634">
    <property type="term" value="C:nucleus"/>
    <property type="evidence" value="ECO:0000318"/>
    <property type="project" value="GO_Central"/>
</dbReference>
<dbReference type="Pfam" id="PF04504">
    <property type="entry name" value="GeBP-like_DBD"/>
    <property type="match status" value="1"/>
</dbReference>
<dbReference type="GeneID" id="104604638"/>
<gene>
    <name evidence="5" type="primary">LOC104604638</name>
</gene>
<feature type="compositionally biased region" description="Basic and acidic residues" evidence="2">
    <location>
        <begin position="127"/>
        <end position="144"/>
    </location>
</feature>
<dbReference type="InParanoid" id="A0A1U8AVV4"/>
<dbReference type="RefSeq" id="XP_010267375.1">
    <property type="nucleotide sequence ID" value="XM_010269073.1"/>
</dbReference>
<proteinExistence type="inferred from homology"/>
<evidence type="ECO:0000256" key="2">
    <source>
        <dbReference type="SAM" id="MobiDB-lite"/>
    </source>
</evidence>
<feature type="region of interest" description="Disordered" evidence="2">
    <location>
        <begin position="1"/>
        <end position="53"/>
    </location>
</feature>